<dbReference type="GO" id="GO:0004553">
    <property type="term" value="F:hydrolase activity, hydrolyzing O-glycosyl compounds"/>
    <property type="evidence" value="ECO:0007669"/>
    <property type="project" value="InterPro"/>
</dbReference>
<comment type="similarity">
    <text evidence="1">Belongs to the transglycosylase Slt family.</text>
</comment>
<feature type="signal peptide" evidence="4">
    <location>
        <begin position="1"/>
        <end position="20"/>
    </location>
</feature>
<reference evidence="6" key="1">
    <citation type="submission" date="2020-08" db="EMBL/GenBank/DDBJ databases">
        <title>Genomic Encyclopedia of Type Strains, Phase IV (KMG-IV): sequencing the most valuable type-strain genomes for metagenomic binning, comparative biology and taxonomic classification.</title>
        <authorList>
            <person name="Goeker M."/>
        </authorList>
    </citation>
    <scope>NUCLEOTIDE SEQUENCE [LARGE SCALE GENOMIC DNA]</scope>
    <source>
        <strain evidence="6">DSM 105040</strain>
    </source>
</reference>
<comment type="caution">
    <text evidence="6">The sequence shown here is derived from an EMBL/GenBank/DDBJ whole genome shotgun (WGS) entry which is preliminary data.</text>
</comment>
<dbReference type="CDD" id="cd13401">
    <property type="entry name" value="Slt70-like"/>
    <property type="match status" value="1"/>
</dbReference>
<dbReference type="EC" id="3.2.1.-" evidence="6"/>
<keyword evidence="7" id="KW-1185">Reference proteome</keyword>
<evidence type="ECO:0000313" key="7">
    <source>
        <dbReference type="Proteomes" id="UP000585681"/>
    </source>
</evidence>
<dbReference type="GO" id="GO:0016020">
    <property type="term" value="C:membrane"/>
    <property type="evidence" value="ECO:0007669"/>
    <property type="project" value="InterPro"/>
</dbReference>
<dbReference type="PROSITE" id="PS00922">
    <property type="entry name" value="TRANSGLYCOSYLASE"/>
    <property type="match status" value="1"/>
</dbReference>
<gene>
    <name evidence="6" type="ORF">GGR17_001132</name>
</gene>
<dbReference type="InterPro" id="IPR023346">
    <property type="entry name" value="Lysozyme-like_dom_sf"/>
</dbReference>
<feature type="chain" id="PRO_5032296972" evidence="4">
    <location>
        <begin position="21"/>
        <end position="642"/>
    </location>
</feature>
<name>A0A840C5Y8_9RHOB</name>
<keyword evidence="6" id="KW-0326">Glycosidase</keyword>
<evidence type="ECO:0000313" key="6">
    <source>
        <dbReference type="EMBL" id="MBB4021341.1"/>
    </source>
</evidence>
<evidence type="ECO:0000256" key="4">
    <source>
        <dbReference type="SAM" id="SignalP"/>
    </source>
</evidence>
<dbReference type="SUPFAM" id="SSF53955">
    <property type="entry name" value="Lysozyme-like"/>
    <property type="match status" value="1"/>
</dbReference>
<dbReference type="Proteomes" id="UP000585681">
    <property type="component" value="Unassembled WGS sequence"/>
</dbReference>
<dbReference type="GO" id="GO:0042597">
    <property type="term" value="C:periplasmic space"/>
    <property type="evidence" value="ECO:0007669"/>
    <property type="project" value="InterPro"/>
</dbReference>
<proteinExistence type="inferred from homology"/>
<dbReference type="SUPFAM" id="SSF48435">
    <property type="entry name" value="Bacterial muramidases"/>
    <property type="match status" value="1"/>
</dbReference>
<dbReference type="Gene3D" id="1.25.20.10">
    <property type="entry name" value="Bacterial muramidases"/>
    <property type="match status" value="1"/>
</dbReference>
<evidence type="ECO:0000256" key="2">
    <source>
        <dbReference type="ARBA" id="ARBA00009387"/>
    </source>
</evidence>
<evidence type="ECO:0000256" key="1">
    <source>
        <dbReference type="ARBA" id="ARBA00007734"/>
    </source>
</evidence>
<organism evidence="6 7">
    <name type="scientific">Actibacterium naphthalenivorans</name>
    <dbReference type="NCBI Taxonomy" id="1614693"/>
    <lineage>
        <taxon>Bacteria</taxon>
        <taxon>Pseudomonadati</taxon>
        <taxon>Pseudomonadota</taxon>
        <taxon>Alphaproteobacteria</taxon>
        <taxon>Rhodobacterales</taxon>
        <taxon>Roseobacteraceae</taxon>
        <taxon>Actibacterium</taxon>
    </lineage>
</organism>
<dbReference type="GO" id="GO:0008933">
    <property type="term" value="F:peptidoglycan lytic transglycosylase activity"/>
    <property type="evidence" value="ECO:0007669"/>
    <property type="project" value="InterPro"/>
</dbReference>
<dbReference type="InterPro" id="IPR008939">
    <property type="entry name" value="Lytic_TGlycosylase_superhlx_U"/>
</dbReference>
<comment type="similarity">
    <text evidence="2">Belongs to the virb1 family.</text>
</comment>
<evidence type="ECO:0000256" key="3">
    <source>
        <dbReference type="ARBA" id="ARBA00022729"/>
    </source>
</evidence>
<sequence length="642" mass="70268">MRISGLVLFLALLLAFPAMAGDVPLTQVMRDVRADKWDMARARARGEGRVVRDIVEWRYLRAGEGAFDDYREFLARNPDWPGLDRMRARGEGKIGADVAPAEVLEYFAENPPVTGLGAVRLALAYAALGRRGDAEAQAVLTWRSLPLSDMTHAILLDEFGPLLAPHHVARLDAMLWRGDAASARLMLPLVPEGWRTLAVARMTLRNQGPGVDKLIAAVPADLQDDAGLAYERFGWRVAKGRYDDAAVLLDDRSTAADRLGQPERWANWRRILARRAMREGKVELAYRLAARHYLTEGADFADLEWLAGFVALRLKHQPELALTHFRRFDAGVETPISLGRAGYWQGRALEALGRLPEAQAAYASGGQHQSGFYGQLAAERAGLPMDPALTGGETYPDWTTAPFAGSSALKAALLFVQAGERNLAEMFMTHIAETAGPQGQAQLAGLALSVHEPHIALRIAKVAAGQGTILPRAYFPLTRLTAAKHPVPDELVLSIARRESEFNASVVSGAGARGLMQLMPGTARSVAHKLEIAYSSDALLTDPEYNARLGAAYLAELVEEFGDNYVLVAAGYNAGPSRARAWIAERGDPRSAGTDVIDWIEMIPYRETRNYVMRVMESLPIYRARLSGRAAALRLSEELHAD</sequence>
<dbReference type="PANTHER" id="PTHR37423">
    <property type="entry name" value="SOLUBLE LYTIC MUREIN TRANSGLYCOSYLASE-RELATED"/>
    <property type="match status" value="1"/>
</dbReference>
<accession>A0A840C5Y8</accession>
<keyword evidence="3 4" id="KW-0732">Signal</keyword>
<dbReference type="GO" id="GO:0000270">
    <property type="term" value="P:peptidoglycan metabolic process"/>
    <property type="evidence" value="ECO:0007669"/>
    <property type="project" value="InterPro"/>
</dbReference>
<evidence type="ECO:0000259" key="5">
    <source>
        <dbReference type="Pfam" id="PF01464"/>
    </source>
</evidence>
<feature type="domain" description="Transglycosylase SLT" evidence="5">
    <location>
        <begin position="482"/>
        <end position="588"/>
    </location>
</feature>
<dbReference type="InterPro" id="IPR000189">
    <property type="entry name" value="Transglyc_AS"/>
</dbReference>
<dbReference type="AlphaFoldDB" id="A0A840C5Y8"/>
<dbReference type="InterPro" id="IPR008258">
    <property type="entry name" value="Transglycosylase_SLT_dom_1"/>
</dbReference>
<dbReference type="EMBL" id="JACIEQ010000001">
    <property type="protein sequence ID" value="MBB4021341.1"/>
    <property type="molecule type" value="Genomic_DNA"/>
</dbReference>
<protein>
    <submittedName>
        <fullName evidence="6">Soluble lytic murein transglycosylase</fullName>
        <ecNumber evidence="6">3.2.1.-</ecNumber>
    </submittedName>
</protein>
<dbReference type="Gene3D" id="1.10.530.10">
    <property type="match status" value="1"/>
</dbReference>
<dbReference type="Pfam" id="PF01464">
    <property type="entry name" value="SLT"/>
    <property type="match status" value="1"/>
</dbReference>
<dbReference type="PANTHER" id="PTHR37423:SF2">
    <property type="entry name" value="MEMBRANE-BOUND LYTIC MUREIN TRANSGLYCOSYLASE C"/>
    <property type="match status" value="1"/>
</dbReference>
<dbReference type="RefSeq" id="WP_054537757.1">
    <property type="nucleotide sequence ID" value="NZ_JACIEQ010000001.1"/>
</dbReference>
<keyword evidence="6" id="KW-0378">Hydrolase</keyword>